<reference evidence="1 2" key="1">
    <citation type="submission" date="2021-06" db="EMBL/GenBank/DDBJ databases">
        <title>Caerostris darwini draft genome.</title>
        <authorList>
            <person name="Kono N."/>
            <person name="Arakawa K."/>
        </authorList>
    </citation>
    <scope>NUCLEOTIDE SEQUENCE [LARGE SCALE GENOMIC DNA]</scope>
</reference>
<dbReference type="AlphaFoldDB" id="A0AAV4VY96"/>
<dbReference type="EMBL" id="BPLQ01013771">
    <property type="protein sequence ID" value="GIY74684.1"/>
    <property type="molecule type" value="Genomic_DNA"/>
</dbReference>
<keyword evidence="2" id="KW-1185">Reference proteome</keyword>
<proteinExistence type="predicted"/>
<protein>
    <submittedName>
        <fullName evidence="1">Uncharacterized protein</fullName>
    </submittedName>
</protein>
<evidence type="ECO:0000313" key="1">
    <source>
        <dbReference type="EMBL" id="GIY74684.1"/>
    </source>
</evidence>
<accession>A0AAV4VY96</accession>
<gene>
    <name evidence="1" type="ORF">CDAR_164931</name>
</gene>
<dbReference type="Proteomes" id="UP001054837">
    <property type="component" value="Unassembled WGS sequence"/>
</dbReference>
<comment type="caution">
    <text evidence="1">The sequence shown here is derived from an EMBL/GenBank/DDBJ whole genome shotgun (WGS) entry which is preliminary data.</text>
</comment>
<organism evidence="1 2">
    <name type="scientific">Caerostris darwini</name>
    <dbReference type="NCBI Taxonomy" id="1538125"/>
    <lineage>
        <taxon>Eukaryota</taxon>
        <taxon>Metazoa</taxon>
        <taxon>Ecdysozoa</taxon>
        <taxon>Arthropoda</taxon>
        <taxon>Chelicerata</taxon>
        <taxon>Arachnida</taxon>
        <taxon>Araneae</taxon>
        <taxon>Araneomorphae</taxon>
        <taxon>Entelegynae</taxon>
        <taxon>Araneoidea</taxon>
        <taxon>Araneidae</taxon>
        <taxon>Caerostris</taxon>
    </lineage>
</organism>
<name>A0AAV4VY96_9ARAC</name>
<sequence>MYGKLLRLTPDIIGRLQVVPLTSKLIETSRSPIVDLQVDTLNSWACGLDLAAGYIMWNKTPPRTTSRRKQTYKSLKSFEISIDYQNTGLSDTQTR</sequence>
<evidence type="ECO:0000313" key="2">
    <source>
        <dbReference type="Proteomes" id="UP001054837"/>
    </source>
</evidence>